<gene>
    <name evidence="1" type="ordered locus">MAE_19110</name>
</gene>
<accession>B0JWQ3</accession>
<keyword evidence="2" id="KW-1185">Reference proteome</keyword>
<dbReference type="AlphaFoldDB" id="B0JWQ3"/>
<proteinExistence type="predicted"/>
<dbReference type="KEGG" id="mar:MAE_19110"/>
<evidence type="ECO:0000313" key="1">
    <source>
        <dbReference type="EMBL" id="BAG01733.1"/>
    </source>
</evidence>
<name>B0JWQ3_MICAN</name>
<organism evidence="1 2">
    <name type="scientific">Microcystis aeruginosa (strain NIES-843 / IAM M-2473)</name>
    <dbReference type="NCBI Taxonomy" id="449447"/>
    <lineage>
        <taxon>Bacteria</taxon>
        <taxon>Bacillati</taxon>
        <taxon>Cyanobacteriota</taxon>
        <taxon>Cyanophyceae</taxon>
        <taxon>Oscillatoriophycideae</taxon>
        <taxon>Chroococcales</taxon>
        <taxon>Microcystaceae</taxon>
        <taxon>Microcystis</taxon>
    </lineage>
</organism>
<dbReference type="EMBL" id="AP009552">
    <property type="protein sequence ID" value="BAG01733.1"/>
    <property type="molecule type" value="Genomic_DNA"/>
</dbReference>
<dbReference type="PaxDb" id="449447-MAE_19110"/>
<evidence type="ECO:0000313" key="2">
    <source>
        <dbReference type="Proteomes" id="UP000001510"/>
    </source>
</evidence>
<sequence length="54" mass="6314">MVNFPYPHNQRERGVKCRLSYSLCDKFNLYKTDQSLCPLCLCGSFHLLASRNVF</sequence>
<protein>
    <recommendedName>
        <fullName evidence="3">Transposase</fullName>
    </recommendedName>
</protein>
<dbReference type="STRING" id="449447.MAE_19110"/>
<dbReference type="EnsemblBacteria" id="BAG01733">
    <property type="protein sequence ID" value="BAG01733"/>
    <property type="gene ID" value="MAE_19110"/>
</dbReference>
<evidence type="ECO:0008006" key="3">
    <source>
        <dbReference type="Google" id="ProtNLM"/>
    </source>
</evidence>
<dbReference type="Proteomes" id="UP000001510">
    <property type="component" value="Chromosome"/>
</dbReference>
<reference evidence="1 2" key="1">
    <citation type="journal article" date="2007" name="DNA Res.">
        <title>Complete genomic structure of the bloom-forming toxic cyanobacterium Microcystis aeruginosa NIES-843.</title>
        <authorList>
            <person name="Kaneko T."/>
            <person name="Nakajima N."/>
            <person name="Okamoto S."/>
            <person name="Suzuki I."/>
            <person name="Tanabe Y."/>
            <person name="Tamaoki M."/>
            <person name="Nakamura Y."/>
            <person name="Kasai F."/>
            <person name="Watanabe A."/>
            <person name="Kawashima K."/>
            <person name="Kishida Y."/>
            <person name="Ono A."/>
            <person name="Shimizu Y."/>
            <person name="Takahashi C."/>
            <person name="Minami C."/>
            <person name="Fujishiro T."/>
            <person name="Kohara M."/>
            <person name="Katoh M."/>
            <person name="Nakazaki N."/>
            <person name="Nakayama S."/>
            <person name="Yamada M."/>
            <person name="Tabata S."/>
            <person name="Watanabe M.M."/>
        </authorList>
    </citation>
    <scope>NUCLEOTIDE SEQUENCE [LARGE SCALE GENOMIC DNA]</scope>
    <source>
        <strain evidence="2">NIES-843 / IAM M-247</strain>
    </source>
</reference>
<dbReference type="HOGENOM" id="CLU_3045366_0_0_3"/>